<evidence type="ECO:0000313" key="1">
    <source>
        <dbReference type="EMBL" id="KAI4342878.1"/>
    </source>
</evidence>
<evidence type="ECO:0000313" key="2">
    <source>
        <dbReference type="Proteomes" id="UP001057402"/>
    </source>
</evidence>
<reference evidence="2" key="1">
    <citation type="journal article" date="2023" name="Front. Plant Sci.">
        <title>Chromosomal-level genome assembly of Melastoma candidum provides insights into trichome evolution.</title>
        <authorList>
            <person name="Zhong Y."/>
            <person name="Wu W."/>
            <person name="Sun C."/>
            <person name="Zou P."/>
            <person name="Liu Y."/>
            <person name="Dai S."/>
            <person name="Zhou R."/>
        </authorList>
    </citation>
    <scope>NUCLEOTIDE SEQUENCE [LARGE SCALE GENOMIC DNA]</scope>
</reference>
<proteinExistence type="predicted"/>
<dbReference type="EMBL" id="CM042886">
    <property type="protein sequence ID" value="KAI4342878.1"/>
    <property type="molecule type" value="Genomic_DNA"/>
</dbReference>
<name>A0ACB9P296_9MYRT</name>
<keyword evidence="2" id="KW-1185">Reference proteome</keyword>
<comment type="caution">
    <text evidence="1">The sequence shown here is derived from an EMBL/GenBank/DDBJ whole genome shotgun (WGS) entry which is preliminary data.</text>
</comment>
<sequence>MDTIVLQHDIIWIQLLYIAWRSDPKSSQKKEMEEEVEEKLEAGQGKSSLQCFLSWFLTPRFLELKLLGETVLFRWRLQIYVDRHLIGKRQLGRHFHLRCNCMFSKSLFTDKEGRQRSGCPISISKHW</sequence>
<dbReference type="Proteomes" id="UP001057402">
    <property type="component" value="Chromosome 7"/>
</dbReference>
<protein>
    <submittedName>
        <fullName evidence="1">Uncharacterized protein</fullName>
    </submittedName>
</protein>
<gene>
    <name evidence="1" type="ORF">MLD38_027444</name>
</gene>
<organism evidence="1 2">
    <name type="scientific">Melastoma candidum</name>
    <dbReference type="NCBI Taxonomy" id="119954"/>
    <lineage>
        <taxon>Eukaryota</taxon>
        <taxon>Viridiplantae</taxon>
        <taxon>Streptophyta</taxon>
        <taxon>Embryophyta</taxon>
        <taxon>Tracheophyta</taxon>
        <taxon>Spermatophyta</taxon>
        <taxon>Magnoliopsida</taxon>
        <taxon>eudicotyledons</taxon>
        <taxon>Gunneridae</taxon>
        <taxon>Pentapetalae</taxon>
        <taxon>rosids</taxon>
        <taxon>malvids</taxon>
        <taxon>Myrtales</taxon>
        <taxon>Melastomataceae</taxon>
        <taxon>Melastomatoideae</taxon>
        <taxon>Melastomateae</taxon>
        <taxon>Melastoma</taxon>
    </lineage>
</organism>
<accession>A0ACB9P296</accession>